<gene>
    <name evidence="3" type="ORF">PHSY_000379</name>
</gene>
<evidence type="ECO:0000313" key="4">
    <source>
        <dbReference type="Proteomes" id="UP000014071"/>
    </source>
</evidence>
<proteinExistence type="predicted"/>
<dbReference type="OrthoDB" id="2555894at2759"/>
<sequence length="265" mass="30145">MTTKIKPRKNCTLCNKIVDPTNFGNDFTCRTCRHECHRCEPLYRELVALHQKSQREQAAALKVLKDEIVELKTTLSTRQQKASTTLKGLKDTMSTLSCEINYLKQVKTKVEGDDRLSKIEKDLEEVKSDVKSLDQEVAGVYAERREDAISDKTAVNESMQETLNGLEDFTRRLKDAFVALTGPEEKKVKKEKEQREQEARRLKEGMLEMQDFMRQMQQAFSMLPVIQPQQQAPTSEQAKVKTEQNGSSKANTGGRSVVTNGIKKS</sequence>
<dbReference type="GeneID" id="24105689"/>
<dbReference type="RefSeq" id="XP_012186410.1">
    <property type="nucleotide sequence ID" value="XM_012331020.1"/>
</dbReference>
<evidence type="ECO:0000256" key="1">
    <source>
        <dbReference type="SAM" id="Coils"/>
    </source>
</evidence>
<accession>R9NW96</accession>
<dbReference type="HOGENOM" id="CLU_1050222_0_0_1"/>
<dbReference type="Proteomes" id="UP000014071">
    <property type="component" value="Unassembled WGS sequence"/>
</dbReference>
<feature type="compositionally biased region" description="Polar residues" evidence="2">
    <location>
        <begin position="227"/>
        <end position="259"/>
    </location>
</feature>
<dbReference type="EMBL" id="DF238769">
    <property type="protein sequence ID" value="GAC92823.1"/>
    <property type="molecule type" value="Genomic_DNA"/>
</dbReference>
<organism evidence="3 4">
    <name type="scientific">Pseudozyma hubeiensis (strain SY62)</name>
    <name type="common">Yeast</name>
    <dbReference type="NCBI Taxonomy" id="1305764"/>
    <lineage>
        <taxon>Eukaryota</taxon>
        <taxon>Fungi</taxon>
        <taxon>Dikarya</taxon>
        <taxon>Basidiomycota</taxon>
        <taxon>Ustilaginomycotina</taxon>
        <taxon>Ustilaginomycetes</taxon>
        <taxon>Ustilaginales</taxon>
        <taxon>Ustilaginaceae</taxon>
        <taxon>Pseudozyma</taxon>
    </lineage>
</organism>
<protein>
    <submittedName>
        <fullName evidence="3">Uncharacterized protein</fullName>
    </submittedName>
</protein>
<evidence type="ECO:0000313" key="3">
    <source>
        <dbReference type="EMBL" id="GAC92823.1"/>
    </source>
</evidence>
<dbReference type="AlphaFoldDB" id="R9NW96"/>
<evidence type="ECO:0000256" key="2">
    <source>
        <dbReference type="SAM" id="MobiDB-lite"/>
    </source>
</evidence>
<feature type="region of interest" description="Disordered" evidence="2">
    <location>
        <begin position="227"/>
        <end position="265"/>
    </location>
</feature>
<reference evidence="4" key="1">
    <citation type="journal article" date="2013" name="Genome Announc.">
        <title>Draft genome sequence of the basidiomycetous yeast-like fungus Pseudozyma hubeiensis SY62, which produces an abundant amount of the biosurfactant mannosylerythritol lipids.</title>
        <authorList>
            <person name="Konishi M."/>
            <person name="Hatada Y."/>
            <person name="Horiuchi J."/>
        </authorList>
    </citation>
    <scope>NUCLEOTIDE SEQUENCE [LARGE SCALE GENOMIC DNA]</scope>
    <source>
        <strain evidence="4">SY62</strain>
    </source>
</reference>
<keyword evidence="1" id="KW-0175">Coiled coil</keyword>
<dbReference type="eggNOG" id="ENOG502RE1M">
    <property type="taxonomic scope" value="Eukaryota"/>
</dbReference>
<keyword evidence="4" id="KW-1185">Reference proteome</keyword>
<feature type="coiled-coil region" evidence="1">
    <location>
        <begin position="116"/>
        <end position="143"/>
    </location>
</feature>
<name>R9NW96_PSEHS</name>